<dbReference type="Gene3D" id="3.40.50.1820">
    <property type="entry name" value="alpha/beta hydrolase"/>
    <property type="match status" value="1"/>
</dbReference>
<name>A0ABR4P4U6_9HELO</name>
<dbReference type="PANTHER" id="PTHR37017">
    <property type="entry name" value="AB HYDROLASE-1 DOMAIN-CONTAINING PROTEIN-RELATED"/>
    <property type="match status" value="1"/>
</dbReference>
<feature type="domain" description="AB hydrolase-1" evidence="1">
    <location>
        <begin position="8"/>
        <end position="246"/>
    </location>
</feature>
<dbReference type="InterPro" id="IPR052897">
    <property type="entry name" value="Sec-Metab_Biosynth_Hydrolase"/>
</dbReference>
<dbReference type="InterPro" id="IPR000073">
    <property type="entry name" value="AB_hydrolase_1"/>
</dbReference>
<dbReference type="Proteomes" id="UP001629113">
    <property type="component" value="Unassembled WGS sequence"/>
</dbReference>
<dbReference type="InterPro" id="IPR029058">
    <property type="entry name" value="AB_hydrolase_fold"/>
</dbReference>
<evidence type="ECO:0000313" key="2">
    <source>
        <dbReference type="EMBL" id="KAL3418116.1"/>
    </source>
</evidence>
<dbReference type="PANTHER" id="PTHR37017:SF11">
    <property type="entry name" value="ESTERASE_LIPASE_THIOESTERASE DOMAIN-CONTAINING PROTEIN"/>
    <property type="match status" value="1"/>
</dbReference>
<dbReference type="SUPFAM" id="SSF53474">
    <property type="entry name" value="alpha/beta-Hydrolases"/>
    <property type="match status" value="1"/>
</dbReference>
<evidence type="ECO:0000259" key="1">
    <source>
        <dbReference type="Pfam" id="PF12697"/>
    </source>
</evidence>
<organism evidence="2 3">
    <name type="scientific">Phlyctema vagabunda</name>
    <dbReference type="NCBI Taxonomy" id="108571"/>
    <lineage>
        <taxon>Eukaryota</taxon>
        <taxon>Fungi</taxon>
        <taxon>Dikarya</taxon>
        <taxon>Ascomycota</taxon>
        <taxon>Pezizomycotina</taxon>
        <taxon>Leotiomycetes</taxon>
        <taxon>Helotiales</taxon>
        <taxon>Dermateaceae</taxon>
        <taxon>Phlyctema</taxon>
    </lineage>
</organism>
<evidence type="ECO:0000313" key="3">
    <source>
        <dbReference type="Proteomes" id="UP001629113"/>
    </source>
</evidence>
<gene>
    <name evidence="2" type="ORF">PVAG01_09831</name>
</gene>
<sequence>MAASKPTFVLVPGAWHSPDSFGPTTNLLKKAGYPVHGIHLPSTGASPPHKTNEIDVAHIRSQISDILSAGKDIVLVMHSYGGTVGSEALTEYVQEIEKGTQKEGQGKVLRLVFCTAFCLPLGGSLGKALGGKPLPWFILNEDETIVSPGTPKEILYNDISDEVAAPLIAQLRPLGYGTYFTEMTVEPWKVIPSTFILCSEDRAIPLFAQEGMIKQAQEIAPSSFDVVERCDAGHSPFVSQPEWLAEKLVKAAGSA</sequence>
<dbReference type="Pfam" id="PF12697">
    <property type="entry name" value="Abhydrolase_6"/>
    <property type="match status" value="1"/>
</dbReference>
<comment type="caution">
    <text evidence="2">The sequence shown here is derived from an EMBL/GenBank/DDBJ whole genome shotgun (WGS) entry which is preliminary data.</text>
</comment>
<keyword evidence="3" id="KW-1185">Reference proteome</keyword>
<proteinExistence type="predicted"/>
<reference evidence="2 3" key="1">
    <citation type="submission" date="2024-06" db="EMBL/GenBank/DDBJ databases">
        <title>Complete genome of Phlyctema vagabunda strain 19-DSS-EL-015.</title>
        <authorList>
            <person name="Fiorenzani C."/>
        </authorList>
    </citation>
    <scope>NUCLEOTIDE SEQUENCE [LARGE SCALE GENOMIC DNA]</scope>
    <source>
        <strain evidence="2 3">19-DSS-EL-015</strain>
    </source>
</reference>
<accession>A0ABR4P4U6</accession>
<protein>
    <recommendedName>
        <fullName evidence="1">AB hydrolase-1 domain-containing protein</fullName>
    </recommendedName>
</protein>
<dbReference type="EMBL" id="JBFCZG010000009">
    <property type="protein sequence ID" value="KAL3418116.1"/>
    <property type="molecule type" value="Genomic_DNA"/>
</dbReference>